<feature type="region of interest" description="Disordered" evidence="1">
    <location>
        <begin position="1"/>
        <end position="205"/>
    </location>
</feature>
<feature type="compositionally biased region" description="Gly residues" evidence="1">
    <location>
        <begin position="152"/>
        <end position="166"/>
    </location>
</feature>
<keyword evidence="2" id="KW-0812">Transmembrane</keyword>
<feature type="compositionally biased region" description="Low complexity" evidence="1">
    <location>
        <begin position="132"/>
        <end position="151"/>
    </location>
</feature>
<reference evidence="3" key="2">
    <citation type="submission" date="2020-09" db="EMBL/GenBank/DDBJ databases">
        <authorList>
            <person name="Sun Q."/>
            <person name="Ohkuma M."/>
        </authorList>
    </citation>
    <scope>NUCLEOTIDE SEQUENCE</scope>
    <source>
        <strain evidence="3">JCM 3090</strain>
    </source>
</reference>
<evidence type="ECO:0000256" key="2">
    <source>
        <dbReference type="SAM" id="Phobius"/>
    </source>
</evidence>
<evidence type="ECO:0000256" key="1">
    <source>
        <dbReference type="SAM" id="MobiDB-lite"/>
    </source>
</evidence>
<dbReference type="AlphaFoldDB" id="A0A8J3B6J3"/>
<reference evidence="3" key="1">
    <citation type="journal article" date="2014" name="Int. J. Syst. Evol. Microbiol.">
        <title>Complete genome sequence of Corynebacterium casei LMG S-19264T (=DSM 44701T), isolated from a smear-ripened cheese.</title>
        <authorList>
            <consortium name="US DOE Joint Genome Institute (JGI-PGF)"/>
            <person name="Walter F."/>
            <person name="Albersmeier A."/>
            <person name="Kalinowski J."/>
            <person name="Ruckert C."/>
        </authorList>
    </citation>
    <scope>NUCLEOTIDE SEQUENCE</scope>
    <source>
        <strain evidence="3">JCM 3090</strain>
    </source>
</reference>
<keyword evidence="4" id="KW-1185">Reference proteome</keyword>
<proteinExistence type="predicted"/>
<protein>
    <submittedName>
        <fullName evidence="3">Uncharacterized protein</fullName>
    </submittedName>
</protein>
<evidence type="ECO:0000313" key="3">
    <source>
        <dbReference type="EMBL" id="GGJ97350.1"/>
    </source>
</evidence>
<keyword evidence="2" id="KW-0472">Membrane</keyword>
<feature type="transmembrane region" description="Helical" evidence="2">
    <location>
        <begin position="215"/>
        <end position="240"/>
    </location>
</feature>
<dbReference type="EMBL" id="BMQB01000006">
    <property type="protein sequence ID" value="GGJ97350.1"/>
    <property type="molecule type" value="Genomic_DNA"/>
</dbReference>
<feature type="compositionally biased region" description="Low complexity" evidence="1">
    <location>
        <begin position="70"/>
        <end position="95"/>
    </location>
</feature>
<gene>
    <name evidence="3" type="ORF">GCM10010123_29180</name>
</gene>
<organism evidence="3 4">
    <name type="scientific">Pilimelia anulata</name>
    <dbReference type="NCBI Taxonomy" id="53371"/>
    <lineage>
        <taxon>Bacteria</taxon>
        <taxon>Bacillati</taxon>
        <taxon>Actinomycetota</taxon>
        <taxon>Actinomycetes</taxon>
        <taxon>Micromonosporales</taxon>
        <taxon>Micromonosporaceae</taxon>
        <taxon>Pilimelia</taxon>
    </lineage>
</organism>
<sequence>MGRAAAAPDRAYRDAAGRGGGASRLGRVDTHGGADPTPDVPEPVRDPGPQRRGDAAADGRGRAGGEQRGRAGAARPGAGGPPATATAAHPGAVPAQPVPPPNEPAAPDRPATARDLFGGAGRGAPGFGGAAGAPVDAAGAAGPAGPAERAGAAGGMGSAGPGGSAGSAGPVDPVDPAGSAGSPGRVGSGGRVGPGGAAGPGGADVAAERARRQRLLLGVGAGIVILLLAGGLGLGALLYARATTPRTDTPDATVDNYLRALLVDRSIVDSRTLACPNAGPLAAVEDLRDEALDREKEFPDSRVQISWGALATTTDGPDRVTVETDVSVMGIFDSQVRSRRVDTWRFGLLRDGGWRVCTAVKV</sequence>
<evidence type="ECO:0000313" key="4">
    <source>
        <dbReference type="Proteomes" id="UP000649739"/>
    </source>
</evidence>
<feature type="compositionally biased region" description="Basic and acidic residues" evidence="1">
    <location>
        <begin position="42"/>
        <end position="69"/>
    </location>
</feature>
<name>A0A8J3B6J3_9ACTN</name>
<dbReference type="Proteomes" id="UP000649739">
    <property type="component" value="Unassembled WGS sequence"/>
</dbReference>
<keyword evidence="2" id="KW-1133">Transmembrane helix</keyword>
<feature type="compositionally biased region" description="Gly residues" evidence="1">
    <location>
        <begin position="118"/>
        <end position="131"/>
    </location>
</feature>
<accession>A0A8J3B6J3</accession>
<comment type="caution">
    <text evidence="3">The sequence shown here is derived from an EMBL/GenBank/DDBJ whole genome shotgun (WGS) entry which is preliminary data.</text>
</comment>
<feature type="compositionally biased region" description="Gly residues" evidence="1">
    <location>
        <begin position="184"/>
        <end position="202"/>
    </location>
</feature>